<evidence type="ECO:0000256" key="5">
    <source>
        <dbReference type="ARBA" id="ARBA00022989"/>
    </source>
</evidence>
<dbReference type="InterPro" id="IPR035906">
    <property type="entry name" value="MetI-like_sf"/>
</dbReference>
<keyword evidence="5 7" id="KW-1133">Transmembrane helix</keyword>
<evidence type="ECO:0000259" key="8">
    <source>
        <dbReference type="PROSITE" id="PS50928"/>
    </source>
</evidence>
<dbReference type="InterPro" id="IPR000515">
    <property type="entry name" value="MetI-like"/>
</dbReference>
<feature type="domain" description="ABC transmembrane type-1" evidence="8">
    <location>
        <begin position="95"/>
        <end position="274"/>
    </location>
</feature>
<sequence>MTPSKAVELPRIEVGEWFGTIVEWCTDNLSWFFDGIGSIGEAAVEGLAEGLLAVPPLILVVILALIGLFVAGWKVGLFALIGFTLIDSIELWEPAMDTLALVLVSALVAVLISIPLGIAAARNDTVSRVMRPVLDLMQTMPAFVYLIPAIFFFSIGVVPGMVATVIFALPPGVRLTELGIRGVDPEMVEAGEAFGTPPGRILTRIQIPLAMPSIMAGVNQLIMLSLSMVVIAGMVGAGGLGEVVLQGIQRVDVPTGFEGGIAVVVLAIFLDRLTGALGDRSSVSRASAVAGG</sequence>
<keyword evidence="3" id="KW-1003">Cell membrane</keyword>
<comment type="subcellular location">
    <subcellularLocation>
        <location evidence="7">Cell membrane</location>
        <topology evidence="7">Multi-pass membrane protein</topology>
    </subcellularLocation>
    <subcellularLocation>
        <location evidence="1">Membrane</location>
        <topology evidence="1">Multi-pass membrane protein</topology>
    </subcellularLocation>
</comment>
<evidence type="ECO:0000256" key="1">
    <source>
        <dbReference type="ARBA" id="ARBA00004141"/>
    </source>
</evidence>
<protein>
    <submittedName>
        <fullName evidence="9">ABC-type proline/glycine betaine transport system permease subunit</fullName>
    </submittedName>
</protein>
<accession>A0ABR9JNB8</accession>
<name>A0ABR9JNB8_9ACTN</name>
<dbReference type="Pfam" id="PF00528">
    <property type="entry name" value="BPD_transp_1"/>
    <property type="match status" value="1"/>
</dbReference>
<reference evidence="9 10" key="1">
    <citation type="submission" date="2020-10" db="EMBL/GenBank/DDBJ databases">
        <title>Sequencing the genomes of 1000 actinobacteria strains.</title>
        <authorList>
            <person name="Klenk H.-P."/>
        </authorList>
    </citation>
    <scope>NUCLEOTIDE SEQUENCE [LARGE SCALE GENOMIC DNA]</scope>
    <source>
        <strain evidence="9 10">DSM 46744</strain>
    </source>
</reference>
<keyword evidence="10" id="KW-1185">Reference proteome</keyword>
<dbReference type="PANTHER" id="PTHR47737:SF1">
    <property type="entry name" value="GLYCINE BETAINE_PROLINE BETAINE TRANSPORT SYSTEM PERMEASE PROTEIN PROW"/>
    <property type="match status" value="1"/>
</dbReference>
<organism evidence="9 10">
    <name type="scientific">Actinomadura algeriensis</name>
    <dbReference type="NCBI Taxonomy" id="1679523"/>
    <lineage>
        <taxon>Bacteria</taxon>
        <taxon>Bacillati</taxon>
        <taxon>Actinomycetota</taxon>
        <taxon>Actinomycetes</taxon>
        <taxon>Streptosporangiales</taxon>
        <taxon>Thermomonosporaceae</taxon>
        <taxon>Actinomadura</taxon>
    </lineage>
</organism>
<dbReference type="Proteomes" id="UP000627838">
    <property type="component" value="Unassembled WGS sequence"/>
</dbReference>
<evidence type="ECO:0000256" key="6">
    <source>
        <dbReference type="ARBA" id="ARBA00023136"/>
    </source>
</evidence>
<feature type="transmembrane region" description="Helical" evidence="7">
    <location>
        <begin position="142"/>
        <end position="169"/>
    </location>
</feature>
<feature type="transmembrane region" description="Helical" evidence="7">
    <location>
        <begin position="221"/>
        <end position="241"/>
    </location>
</feature>
<keyword evidence="6 7" id="KW-0472">Membrane</keyword>
<proteinExistence type="inferred from homology"/>
<feature type="transmembrane region" description="Helical" evidence="7">
    <location>
        <begin position="57"/>
        <end position="86"/>
    </location>
</feature>
<evidence type="ECO:0000256" key="4">
    <source>
        <dbReference type="ARBA" id="ARBA00022692"/>
    </source>
</evidence>
<dbReference type="EMBL" id="JADBDZ010000001">
    <property type="protein sequence ID" value="MBE1532042.1"/>
    <property type="molecule type" value="Genomic_DNA"/>
</dbReference>
<evidence type="ECO:0000256" key="3">
    <source>
        <dbReference type="ARBA" id="ARBA00022475"/>
    </source>
</evidence>
<evidence type="ECO:0000313" key="10">
    <source>
        <dbReference type="Proteomes" id="UP000627838"/>
    </source>
</evidence>
<keyword evidence="4 7" id="KW-0812">Transmembrane</keyword>
<evidence type="ECO:0000256" key="2">
    <source>
        <dbReference type="ARBA" id="ARBA00022448"/>
    </source>
</evidence>
<keyword evidence="2 7" id="KW-0813">Transport</keyword>
<comment type="caution">
    <text evidence="9">The sequence shown here is derived from an EMBL/GenBank/DDBJ whole genome shotgun (WGS) entry which is preliminary data.</text>
</comment>
<gene>
    <name evidence="9" type="ORF">H4W34_001875</name>
</gene>
<feature type="transmembrane region" description="Helical" evidence="7">
    <location>
        <begin position="98"/>
        <end position="122"/>
    </location>
</feature>
<evidence type="ECO:0000256" key="7">
    <source>
        <dbReference type="RuleBase" id="RU363032"/>
    </source>
</evidence>
<dbReference type="Gene3D" id="1.10.3720.10">
    <property type="entry name" value="MetI-like"/>
    <property type="match status" value="1"/>
</dbReference>
<dbReference type="SUPFAM" id="SSF161098">
    <property type="entry name" value="MetI-like"/>
    <property type="match status" value="1"/>
</dbReference>
<dbReference type="PROSITE" id="PS50928">
    <property type="entry name" value="ABC_TM1"/>
    <property type="match status" value="1"/>
</dbReference>
<dbReference type="CDD" id="cd06261">
    <property type="entry name" value="TM_PBP2"/>
    <property type="match status" value="1"/>
</dbReference>
<comment type="similarity">
    <text evidence="7">Belongs to the binding-protein-dependent transport system permease family.</text>
</comment>
<dbReference type="PANTHER" id="PTHR47737">
    <property type="entry name" value="GLYCINE BETAINE/PROLINE BETAINE TRANSPORT SYSTEM PERMEASE PROTEIN PROW"/>
    <property type="match status" value="1"/>
</dbReference>
<evidence type="ECO:0000313" key="9">
    <source>
        <dbReference type="EMBL" id="MBE1532042.1"/>
    </source>
</evidence>